<sequence length="229" mass="26479">MEDDHEEWEDHVVDKSYIIDIQKQEIKHLETVLMMVDCTCTKLSNKVAAHDEHYCIFDGTLTRSTLTAATYNLSRDYLLMIMSDLEGTIKELDATISQLSKSTQRQHPLVNKAEHDDIMTSQERAVNIVQKRKKGRAWNYQLNNDIKRVQRTLTIDNSDIVFKISPTSPQDPIKQPQPKKSFLNNISKFLHPYRIHDDSMTTIATLDTKKKNATNNKTTLLSKIKSIKY</sequence>
<dbReference type="EMBL" id="JAOPGA020000108">
    <property type="protein sequence ID" value="KAL0476850.1"/>
    <property type="molecule type" value="Genomic_DNA"/>
</dbReference>
<dbReference type="Proteomes" id="UP001431209">
    <property type="component" value="Unassembled WGS sequence"/>
</dbReference>
<evidence type="ECO:0000313" key="2">
    <source>
        <dbReference type="Proteomes" id="UP001431209"/>
    </source>
</evidence>
<accession>A0AAW2YJ71</accession>
<evidence type="ECO:0000313" key="1">
    <source>
        <dbReference type="EMBL" id="KAL0476850.1"/>
    </source>
</evidence>
<protein>
    <submittedName>
        <fullName evidence="1">KIP2</fullName>
    </submittedName>
</protein>
<gene>
    <name evidence="1" type="ORF">AKO1_005629</name>
</gene>
<reference evidence="1 2" key="1">
    <citation type="submission" date="2024-03" db="EMBL/GenBank/DDBJ databases">
        <title>The Acrasis kona genome and developmental transcriptomes reveal deep origins of eukaryotic multicellular pathways.</title>
        <authorList>
            <person name="Sheikh S."/>
            <person name="Fu C.-J."/>
            <person name="Brown M.W."/>
            <person name="Baldauf S.L."/>
        </authorList>
    </citation>
    <scope>NUCLEOTIDE SEQUENCE [LARGE SCALE GENOMIC DNA]</scope>
    <source>
        <strain evidence="1 2">ATCC MYA-3509</strain>
    </source>
</reference>
<proteinExistence type="predicted"/>
<organism evidence="1 2">
    <name type="scientific">Acrasis kona</name>
    <dbReference type="NCBI Taxonomy" id="1008807"/>
    <lineage>
        <taxon>Eukaryota</taxon>
        <taxon>Discoba</taxon>
        <taxon>Heterolobosea</taxon>
        <taxon>Tetramitia</taxon>
        <taxon>Eutetramitia</taxon>
        <taxon>Acrasidae</taxon>
        <taxon>Acrasis</taxon>
    </lineage>
</organism>
<keyword evidence="2" id="KW-1185">Reference proteome</keyword>
<comment type="caution">
    <text evidence="1">The sequence shown here is derived from an EMBL/GenBank/DDBJ whole genome shotgun (WGS) entry which is preliminary data.</text>
</comment>
<dbReference type="AlphaFoldDB" id="A0AAW2YJ71"/>
<name>A0AAW2YJ71_9EUKA</name>